<keyword evidence="10 16" id="KW-1133">Transmembrane helix</keyword>
<dbReference type="GO" id="GO:0008137">
    <property type="term" value="F:NADH dehydrogenase (ubiquinone) activity"/>
    <property type="evidence" value="ECO:0007669"/>
    <property type="project" value="UniProtKB-UniRule"/>
</dbReference>
<evidence type="ECO:0000256" key="1">
    <source>
        <dbReference type="ARBA" id="ARBA00004225"/>
    </source>
</evidence>
<comment type="catalytic activity">
    <reaction evidence="15 16">
        <text>a ubiquinone + NADH + 5 H(+)(in) = a ubiquinol + NAD(+) + 4 H(+)(out)</text>
        <dbReference type="Rhea" id="RHEA:29091"/>
        <dbReference type="Rhea" id="RHEA-COMP:9565"/>
        <dbReference type="Rhea" id="RHEA-COMP:9566"/>
        <dbReference type="ChEBI" id="CHEBI:15378"/>
        <dbReference type="ChEBI" id="CHEBI:16389"/>
        <dbReference type="ChEBI" id="CHEBI:17976"/>
        <dbReference type="ChEBI" id="CHEBI:57540"/>
        <dbReference type="ChEBI" id="CHEBI:57945"/>
        <dbReference type="EC" id="7.1.1.2"/>
    </reaction>
</comment>
<evidence type="ECO:0000256" key="8">
    <source>
        <dbReference type="ARBA" id="ARBA00022967"/>
    </source>
</evidence>
<dbReference type="CTD" id="4538"/>
<dbReference type="Pfam" id="PF00361">
    <property type="entry name" value="Proton_antipo_M"/>
    <property type="match status" value="1"/>
</dbReference>
<gene>
    <name evidence="19" type="primary">ND4</name>
</gene>
<feature type="transmembrane region" description="Helical" evidence="16">
    <location>
        <begin position="280"/>
        <end position="301"/>
    </location>
</feature>
<evidence type="ECO:0000256" key="9">
    <source>
        <dbReference type="ARBA" id="ARBA00022982"/>
    </source>
</evidence>
<keyword evidence="7 16" id="KW-0812">Transmembrane</keyword>
<feature type="transmembrane region" description="Helical" evidence="16">
    <location>
        <begin position="6"/>
        <end position="22"/>
    </location>
</feature>
<feature type="transmembrane region" description="Helical" evidence="16">
    <location>
        <begin position="251"/>
        <end position="273"/>
    </location>
</feature>
<feature type="domain" description="NADH:quinone oxidoreductase/Mrp antiporter transmembrane" evidence="17">
    <location>
        <begin position="111"/>
        <end position="394"/>
    </location>
</feature>
<keyword evidence="11 16" id="KW-0520">NAD</keyword>
<keyword evidence="8" id="KW-1278">Translocase</keyword>
<name>F4ZG78_9BIVA</name>
<keyword evidence="9 16" id="KW-0249">Electron transport</keyword>
<dbReference type="GO" id="GO:0048039">
    <property type="term" value="F:ubiquinone binding"/>
    <property type="evidence" value="ECO:0007669"/>
    <property type="project" value="TreeGrafter"/>
</dbReference>
<feature type="transmembrane region" description="Helical" evidence="16">
    <location>
        <begin position="93"/>
        <end position="110"/>
    </location>
</feature>
<dbReference type="EMBL" id="HM856635">
    <property type="protein sequence ID" value="ADL62599.1"/>
    <property type="molecule type" value="Genomic_DNA"/>
</dbReference>
<evidence type="ECO:0000256" key="5">
    <source>
        <dbReference type="ARBA" id="ARBA00022448"/>
    </source>
</evidence>
<feature type="transmembrane region" description="Helical" evidence="16">
    <location>
        <begin position="116"/>
        <end position="137"/>
    </location>
</feature>
<dbReference type="GO" id="GO:0003954">
    <property type="term" value="F:NADH dehydrogenase activity"/>
    <property type="evidence" value="ECO:0007669"/>
    <property type="project" value="TreeGrafter"/>
</dbReference>
<protein>
    <recommendedName>
        <fullName evidence="4 16">NADH-ubiquinone oxidoreductase chain 4</fullName>
        <ecNumber evidence="3 16">7.1.1.2</ecNumber>
    </recommendedName>
</protein>
<dbReference type="Pfam" id="PF01059">
    <property type="entry name" value="Oxidored_q5_N"/>
    <property type="match status" value="1"/>
</dbReference>
<evidence type="ECO:0000259" key="17">
    <source>
        <dbReference type="Pfam" id="PF00361"/>
    </source>
</evidence>
<reference evidence="19" key="1">
    <citation type="journal article" date="2011" name="Mol. Biol. Evol.">
        <title>Novel protein genes in animal mtDNA: a new sex determination system in freshwater mussels (Bivalvia: Unionoida)?</title>
        <authorList>
            <person name="Breton S."/>
            <person name="Stewart D.T."/>
            <person name="Shepardson S."/>
            <person name="Trdan R.J."/>
            <person name="Bogan A.E."/>
            <person name="Chapman E.G."/>
            <person name="Ruminas A.J."/>
            <person name="Piontkivska H."/>
            <person name="Hoeh W.R."/>
        </authorList>
    </citation>
    <scope>NUCLEOTIDE SEQUENCE</scope>
    <source>
        <strain evidence="19">14GCP2-88</strain>
    </source>
</reference>
<evidence type="ECO:0000256" key="16">
    <source>
        <dbReference type="RuleBase" id="RU003297"/>
    </source>
</evidence>
<evidence type="ECO:0000256" key="12">
    <source>
        <dbReference type="ARBA" id="ARBA00023075"/>
    </source>
</evidence>
<dbReference type="InterPro" id="IPR001750">
    <property type="entry name" value="ND/Mrp_TM"/>
</dbReference>
<dbReference type="InterPro" id="IPR000260">
    <property type="entry name" value="NADH4_N"/>
</dbReference>
<dbReference type="RefSeq" id="YP_004425011.1">
    <property type="nucleotide sequence ID" value="NC_015477.1"/>
</dbReference>
<dbReference type="EC" id="7.1.1.2" evidence="3 16"/>
<feature type="transmembrane region" description="Helical" evidence="16">
    <location>
        <begin position="427"/>
        <end position="447"/>
    </location>
</feature>
<keyword evidence="13 16" id="KW-0496">Mitochondrion</keyword>
<evidence type="ECO:0000256" key="3">
    <source>
        <dbReference type="ARBA" id="ARBA00012944"/>
    </source>
</evidence>
<accession>F4ZG78</accession>
<feature type="domain" description="NADH:ubiquinone oxidoreductase chain 4 N-terminal" evidence="18">
    <location>
        <begin position="1"/>
        <end position="108"/>
    </location>
</feature>
<evidence type="ECO:0000256" key="10">
    <source>
        <dbReference type="ARBA" id="ARBA00022989"/>
    </source>
</evidence>
<dbReference type="PANTHER" id="PTHR43507:SF20">
    <property type="entry name" value="NADH-UBIQUINONE OXIDOREDUCTASE CHAIN 4"/>
    <property type="match status" value="1"/>
</dbReference>
<evidence type="ECO:0000256" key="14">
    <source>
        <dbReference type="ARBA" id="ARBA00023136"/>
    </source>
</evidence>
<dbReference type="InterPro" id="IPR003918">
    <property type="entry name" value="NADH_UbQ_OxRdtase"/>
</dbReference>
<keyword evidence="14 16" id="KW-0472">Membrane</keyword>
<dbReference type="GeneID" id="10549162"/>
<proteinExistence type="inferred from homology"/>
<dbReference type="GO" id="GO:0042773">
    <property type="term" value="P:ATP synthesis coupled electron transport"/>
    <property type="evidence" value="ECO:0007669"/>
    <property type="project" value="InterPro"/>
</dbReference>
<dbReference type="PRINTS" id="PR01437">
    <property type="entry name" value="NUOXDRDTASE4"/>
</dbReference>
<evidence type="ECO:0000313" key="19">
    <source>
        <dbReference type="EMBL" id="ADL62599.1"/>
    </source>
</evidence>
<keyword evidence="6 16" id="KW-0679">Respiratory chain</keyword>
<comment type="similarity">
    <text evidence="2 16">Belongs to the complex I subunit 4 family.</text>
</comment>
<dbReference type="GO" id="GO:0031966">
    <property type="term" value="C:mitochondrial membrane"/>
    <property type="evidence" value="ECO:0007669"/>
    <property type="project" value="UniProtKB-SubCell"/>
</dbReference>
<keyword evidence="12 16" id="KW-0830">Ubiquinone</keyword>
<evidence type="ECO:0000259" key="18">
    <source>
        <dbReference type="Pfam" id="PF01059"/>
    </source>
</evidence>
<feature type="transmembrane region" description="Helical" evidence="16">
    <location>
        <begin position="149"/>
        <end position="169"/>
    </location>
</feature>
<evidence type="ECO:0000256" key="7">
    <source>
        <dbReference type="ARBA" id="ARBA00022692"/>
    </source>
</evidence>
<sequence>MLYSSYFLMGFLLLEILVNSKLSWWASIWTLALGASLMTCASYMNIGLKNSGYGGMFSYDEFSCAMIWLSAFICSLSLLSSNKVLLEGNMESSFLGCLLSLVGILTMCFVSNSLLIFYIFFECSLIPTFLIICGWGYQPERLLASKFMVLYTVGASLPLLMFIVCIVSSNGTLELSLLSLWNVEMKGFFLFVAAIMAFLVKIPMYGLHMWLPKAHVEAPVAGSMMLAGVLLKLGGYGLTCFIQFFKVWDSVFFSSIMSLCILGGVTSSVICCFQTDIKSLVAYSSVSHMSLVLCGFMSGSFVGFGGAWLLMVSHGLSSPGMFYLVSEMYSLFGSRSMVLVRGVSGNLMGVNLWLALMCGFNAAAPPSLSICSEVMLYISLMSYSLLFCGFLGSLSFLSCLYSWLLYCNTQTGGYPNWARSISSVFSVYIQSVVCSSLSYPLISLCFFL</sequence>
<evidence type="ECO:0000256" key="6">
    <source>
        <dbReference type="ARBA" id="ARBA00022660"/>
    </source>
</evidence>
<feature type="transmembrane region" description="Helical" evidence="16">
    <location>
        <begin position="223"/>
        <end position="245"/>
    </location>
</feature>
<feature type="transmembrane region" description="Helical" evidence="16">
    <location>
        <begin position="66"/>
        <end position="86"/>
    </location>
</feature>
<feature type="transmembrane region" description="Helical" evidence="16">
    <location>
        <begin position="338"/>
        <end position="363"/>
    </location>
</feature>
<comment type="subcellular location">
    <subcellularLocation>
        <location evidence="1 16">Mitochondrion membrane</location>
        <topology evidence="1 16">Multi-pass membrane protein</topology>
    </subcellularLocation>
</comment>
<evidence type="ECO:0000256" key="15">
    <source>
        <dbReference type="ARBA" id="ARBA00049551"/>
    </source>
</evidence>
<organism evidence="19">
    <name type="scientific">Utterbackia peninsularis</name>
    <name type="common">peninsular floater</name>
    <dbReference type="NCBI Taxonomy" id="872316"/>
    <lineage>
        <taxon>Eukaryota</taxon>
        <taxon>Metazoa</taxon>
        <taxon>Spiralia</taxon>
        <taxon>Lophotrochozoa</taxon>
        <taxon>Mollusca</taxon>
        <taxon>Bivalvia</taxon>
        <taxon>Autobranchia</taxon>
        <taxon>Heteroconchia</taxon>
        <taxon>Palaeoheterodonta</taxon>
        <taxon>Unionida</taxon>
        <taxon>Unionoidea</taxon>
        <taxon>Unionidae</taxon>
        <taxon>Anodontinae</taxon>
        <taxon>Utterbackia</taxon>
    </lineage>
</organism>
<comment type="function">
    <text evidence="16">Core subunit of the mitochondrial membrane respiratory chain NADH dehydrogenase (Complex I) which catalyzes electron transfer from NADH through the respiratory chain, using ubiquinone as an electron acceptor. Essential for the catalytic activity and assembly of complex I.</text>
</comment>
<dbReference type="GO" id="GO:0015990">
    <property type="term" value="P:electron transport coupled proton transport"/>
    <property type="evidence" value="ECO:0007669"/>
    <property type="project" value="TreeGrafter"/>
</dbReference>
<feature type="transmembrane region" description="Helical" evidence="16">
    <location>
        <begin position="383"/>
        <end position="406"/>
    </location>
</feature>
<evidence type="ECO:0000256" key="11">
    <source>
        <dbReference type="ARBA" id="ARBA00023027"/>
    </source>
</evidence>
<dbReference type="PANTHER" id="PTHR43507">
    <property type="entry name" value="NADH-UBIQUINONE OXIDOREDUCTASE CHAIN 4"/>
    <property type="match status" value="1"/>
</dbReference>
<evidence type="ECO:0000256" key="13">
    <source>
        <dbReference type="ARBA" id="ARBA00023128"/>
    </source>
</evidence>
<feature type="transmembrane region" description="Helical" evidence="16">
    <location>
        <begin position="189"/>
        <end position="211"/>
    </location>
</feature>
<dbReference type="AlphaFoldDB" id="F4ZG78"/>
<geneLocation type="mitochondrion" evidence="19"/>
<evidence type="ECO:0000256" key="4">
    <source>
        <dbReference type="ARBA" id="ARBA00021006"/>
    </source>
</evidence>
<evidence type="ECO:0000256" key="2">
    <source>
        <dbReference type="ARBA" id="ARBA00009025"/>
    </source>
</evidence>
<keyword evidence="5 16" id="KW-0813">Transport</keyword>